<reference evidence="15 16" key="1">
    <citation type="submission" date="2019-12" db="EMBL/GenBank/DDBJ databases">
        <title>Roseobacter cerasinus sp. nov., isolated from seawater around aquaculture.</title>
        <authorList>
            <person name="Muramatsu S."/>
            <person name="Takabe Y."/>
            <person name="Mori K."/>
            <person name="Takaichi S."/>
            <person name="Hanada S."/>
        </authorList>
    </citation>
    <scope>NUCLEOTIDE SEQUENCE [LARGE SCALE GENOMIC DNA]</scope>
    <source>
        <strain evidence="15 16">AI77</strain>
    </source>
</reference>
<organism evidence="15 16">
    <name type="scientific">Roseobacter cerasinus</name>
    <dbReference type="NCBI Taxonomy" id="2602289"/>
    <lineage>
        <taxon>Bacteria</taxon>
        <taxon>Pseudomonadati</taxon>
        <taxon>Pseudomonadota</taxon>
        <taxon>Alphaproteobacteria</taxon>
        <taxon>Rhodobacterales</taxon>
        <taxon>Roseobacteraceae</taxon>
        <taxon>Roseobacter</taxon>
    </lineage>
</organism>
<evidence type="ECO:0000256" key="9">
    <source>
        <dbReference type="ARBA" id="ARBA00022989"/>
    </source>
</evidence>
<dbReference type="GO" id="GO:0022904">
    <property type="term" value="P:respiratory electron transport chain"/>
    <property type="evidence" value="ECO:0007669"/>
    <property type="project" value="InterPro"/>
</dbReference>
<keyword evidence="11 13" id="KW-0472">Membrane</keyword>
<evidence type="ECO:0000256" key="7">
    <source>
        <dbReference type="ARBA" id="ARBA00022723"/>
    </source>
</evidence>
<keyword evidence="4" id="KW-1003">Cell membrane</keyword>
<dbReference type="GO" id="GO:0046872">
    <property type="term" value="F:metal ion binding"/>
    <property type="evidence" value="ECO:0007669"/>
    <property type="project" value="UniProtKB-KW"/>
</dbReference>
<feature type="transmembrane region" description="Helical" evidence="13">
    <location>
        <begin position="85"/>
        <end position="107"/>
    </location>
</feature>
<dbReference type="GO" id="GO:0020037">
    <property type="term" value="F:heme binding"/>
    <property type="evidence" value="ECO:0007669"/>
    <property type="project" value="TreeGrafter"/>
</dbReference>
<proteinExistence type="inferred from homology"/>
<evidence type="ECO:0000313" key="15">
    <source>
        <dbReference type="EMBL" id="GFE48334.1"/>
    </source>
</evidence>
<evidence type="ECO:0000256" key="4">
    <source>
        <dbReference type="ARBA" id="ARBA00022475"/>
    </source>
</evidence>
<evidence type="ECO:0000256" key="5">
    <source>
        <dbReference type="ARBA" id="ARBA00022617"/>
    </source>
</evidence>
<dbReference type="Pfam" id="PF01292">
    <property type="entry name" value="Ni_hydr_CYTB"/>
    <property type="match status" value="1"/>
</dbReference>
<dbReference type="PANTHER" id="PTHR30529">
    <property type="entry name" value="CYTOCHROME B561"/>
    <property type="match status" value="1"/>
</dbReference>
<evidence type="ECO:0000256" key="6">
    <source>
        <dbReference type="ARBA" id="ARBA00022692"/>
    </source>
</evidence>
<sequence length="186" mass="20771">MEYNFISRLNHWVAAIAMIGMLLFGLYLEYGDLAREARRPLIGIHRSIGVVVLIFGIWRVSWRIMQGFPTPVADMPRWQFRLSKGVHWSLLAGILIMPLSGIGFTVFRGRDVDVFGWFSIPGAAEIPWIVSLSSVLHQYVGLGLCAIVVLHIAAALKHHLVDRDPTLRRMISGRALKTGTAPSDTP</sequence>
<evidence type="ECO:0000256" key="2">
    <source>
        <dbReference type="ARBA" id="ARBA00004651"/>
    </source>
</evidence>
<dbReference type="EMBL" id="BLIV01000001">
    <property type="protein sequence ID" value="GFE48334.1"/>
    <property type="molecule type" value="Genomic_DNA"/>
</dbReference>
<protein>
    <submittedName>
        <fullName evidence="15">Cytochrome b</fullName>
    </submittedName>
</protein>
<dbReference type="GO" id="GO:0009055">
    <property type="term" value="F:electron transfer activity"/>
    <property type="evidence" value="ECO:0007669"/>
    <property type="project" value="InterPro"/>
</dbReference>
<dbReference type="InterPro" id="IPR052168">
    <property type="entry name" value="Cytochrome_b561_oxidase"/>
</dbReference>
<comment type="subcellular location">
    <subcellularLocation>
        <location evidence="2">Cell membrane</location>
        <topology evidence="2">Multi-pass membrane protein</topology>
    </subcellularLocation>
</comment>
<evidence type="ECO:0000256" key="12">
    <source>
        <dbReference type="ARBA" id="ARBA00037975"/>
    </source>
</evidence>
<keyword evidence="5" id="KW-0349">Heme</keyword>
<feature type="transmembrane region" description="Helical" evidence="13">
    <location>
        <begin position="42"/>
        <end position="65"/>
    </location>
</feature>
<dbReference type="AlphaFoldDB" id="A0A640VL48"/>
<evidence type="ECO:0000256" key="13">
    <source>
        <dbReference type="SAM" id="Phobius"/>
    </source>
</evidence>
<evidence type="ECO:0000256" key="11">
    <source>
        <dbReference type="ARBA" id="ARBA00023136"/>
    </source>
</evidence>
<dbReference type="GO" id="GO:0005886">
    <property type="term" value="C:plasma membrane"/>
    <property type="evidence" value="ECO:0007669"/>
    <property type="project" value="UniProtKB-SubCell"/>
</dbReference>
<dbReference type="InterPro" id="IPR011577">
    <property type="entry name" value="Cyt_b561_bac/Ni-Hgenase"/>
</dbReference>
<dbReference type="Gene3D" id="1.20.950.20">
    <property type="entry name" value="Transmembrane di-heme cytochromes, Chain C"/>
    <property type="match status" value="2"/>
</dbReference>
<dbReference type="RefSeq" id="WP_159974254.1">
    <property type="nucleotide sequence ID" value="NZ_BLIV01000001.1"/>
</dbReference>
<keyword evidence="9 13" id="KW-1133">Transmembrane helix</keyword>
<accession>A0A640VL48</accession>
<keyword evidence="16" id="KW-1185">Reference proteome</keyword>
<keyword evidence="10" id="KW-0408">Iron</keyword>
<dbReference type="InterPro" id="IPR016174">
    <property type="entry name" value="Di-haem_cyt_TM"/>
</dbReference>
<evidence type="ECO:0000256" key="8">
    <source>
        <dbReference type="ARBA" id="ARBA00022982"/>
    </source>
</evidence>
<keyword evidence="7" id="KW-0479">Metal-binding</keyword>
<keyword evidence="6 13" id="KW-0812">Transmembrane</keyword>
<evidence type="ECO:0000256" key="1">
    <source>
        <dbReference type="ARBA" id="ARBA00001970"/>
    </source>
</evidence>
<evidence type="ECO:0000256" key="3">
    <source>
        <dbReference type="ARBA" id="ARBA00022448"/>
    </source>
</evidence>
<comment type="caution">
    <text evidence="15">The sequence shown here is derived from an EMBL/GenBank/DDBJ whole genome shotgun (WGS) entry which is preliminary data.</text>
</comment>
<dbReference type="OrthoDB" id="8156287at2"/>
<feature type="domain" description="Cytochrome b561 bacterial/Ni-hydrogenase" evidence="14">
    <location>
        <begin position="3"/>
        <end position="173"/>
    </location>
</feature>
<feature type="transmembrane region" description="Helical" evidence="13">
    <location>
        <begin position="12"/>
        <end position="30"/>
    </location>
</feature>
<keyword evidence="3" id="KW-0813">Transport</keyword>
<gene>
    <name evidence="15" type="ORF">So717_00870</name>
</gene>
<evidence type="ECO:0000313" key="16">
    <source>
        <dbReference type="Proteomes" id="UP000436522"/>
    </source>
</evidence>
<evidence type="ECO:0000259" key="14">
    <source>
        <dbReference type="Pfam" id="PF01292"/>
    </source>
</evidence>
<dbReference type="SUPFAM" id="SSF81342">
    <property type="entry name" value="Transmembrane di-heme cytochromes"/>
    <property type="match status" value="1"/>
</dbReference>
<name>A0A640VL48_9RHOB</name>
<dbReference type="PANTHER" id="PTHR30529:SF7">
    <property type="entry name" value="CYTOCHROME B561 BACTERIAL_NI-HYDROGENASE DOMAIN-CONTAINING PROTEIN"/>
    <property type="match status" value="1"/>
</dbReference>
<comment type="similarity">
    <text evidence="12">Belongs to the cytochrome b561 family.</text>
</comment>
<comment type="cofactor">
    <cofactor evidence="1">
        <name>heme b</name>
        <dbReference type="ChEBI" id="CHEBI:60344"/>
    </cofactor>
</comment>
<keyword evidence="8" id="KW-0249">Electron transport</keyword>
<dbReference type="Proteomes" id="UP000436522">
    <property type="component" value="Unassembled WGS sequence"/>
</dbReference>
<feature type="transmembrane region" description="Helical" evidence="13">
    <location>
        <begin position="139"/>
        <end position="160"/>
    </location>
</feature>
<evidence type="ECO:0000256" key="10">
    <source>
        <dbReference type="ARBA" id="ARBA00023004"/>
    </source>
</evidence>